<dbReference type="InterPro" id="IPR038765">
    <property type="entry name" value="Papain-like_cys_pep_sf"/>
</dbReference>
<dbReference type="SMART" id="SM00460">
    <property type="entry name" value="TGc"/>
    <property type="match status" value="1"/>
</dbReference>
<protein>
    <submittedName>
        <fullName evidence="3">Transglutaminase domain-containing protein</fullName>
    </submittedName>
</protein>
<dbReference type="InterPro" id="IPR002931">
    <property type="entry name" value="Transglutaminase-like"/>
</dbReference>
<feature type="domain" description="Transglutaminase-like" evidence="2">
    <location>
        <begin position="175"/>
        <end position="239"/>
    </location>
</feature>
<dbReference type="PANTHER" id="PTHR33490">
    <property type="entry name" value="BLR5614 PROTEIN-RELATED"/>
    <property type="match status" value="1"/>
</dbReference>
<organism evidence="3 4">
    <name type="scientific">Chitiniphilus purpureus</name>
    <dbReference type="NCBI Taxonomy" id="2981137"/>
    <lineage>
        <taxon>Bacteria</taxon>
        <taxon>Pseudomonadati</taxon>
        <taxon>Pseudomonadota</taxon>
        <taxon>Betaproteobacteria</taxon>
        <taxon>Neisseriales</taxon>
        <taxon>Chitinibacteraceae</taxon>
        <taxon>Chitiniphilus</taxon>
    </lineage>
</organism>
<keyword evidence="4" id="KW-1185">Reference proteome</keyword>
<feature type="chain" id="PRO_5045543588" evidence="1">
    <location>
        <begin position="24"/>
        <end position="279"/>
    </location>
</feature>
<dbReference type="SUPFAM" id="SSF54001">
    <property type="entry name" value="Cysteine proteinases"/>
    <property type="match status" value="1"/>
</dbReference>
<evidence type="ECO:0000256" key="1">
    <source>
        <dbReference type="SAM" id="SignalP"/>
    </source>
</evidence>
<accession>A0ABY6DLH8</accession>
<evidence type="ECO:0000313" key="3">
    <source>
        <dbReference type="EMBL" id="UXY15210.1"/>
    </source>
</evidence>
<dbReference type="Gene3D" id="3.10.620.30">
    <property type="match status" value="1"/>
</dbReference>
<dbReference type="EMBL" id="CP106753">
    <property type="protein sequence ID" value="UXY15210.1"/>
    <property type="molecule type" value="Genomic_DNA"/>
</dbReference>
<keyword evidence="1" id="KW-0732">Signal</keyword>
<evidence type="ECO:0000259" key="2">
    <source>
        <dbReference type="SMART" id="SM00460"/>
    </source>
</evidence>
<dbReference type="RefSeq" id="WP_263124612.1">
    <property type="nucleotide sequence ID" value="NZ_CP106753.1"/>
</dbReference>
<reference evidence="3" key="1">
    <citation type="submission" date="2022-10" db="EMBL/GenBank/DDBJ databases">
        <title>Chitiniphilus purpureus sp. nov., a novel chitin-degrading bacterium isolated from crawfish pond sediment.</title>
        <authorList>
            <person name="Li K."/>
        </authorList>
    </citation>
    <scope>NUCLEOTIDE SEQUENCE</scope>
    <source>
        <strain evidence="3">CD1</strain>
    </source>
</reference>
<sequence>MRRRQFLSGCAALALGWTLPVAAQPRQRLVRQQLMLGNPAAAPLREATAWFYVPMRRAAGQTRLELHIDAPHRLHDDARGNTLVEVPIRELAPFDKKLVRVQAVLGEQQQTVLDDPAGYLGPEPYIEADAAPLRELAQTLRQAAPPDTARAIYHWVRGNLVYAGFVAEDQGAAYALRQRRGDCTEYAYLVTALARACGIPARAMGGYVLERDGLARSVDYHNWCELWLDGQWQVVDAQKEDFLPPPLRYIAYRVVQRTAAGAAGISKFGGSPGLKVTME</sequence>
<proteinExistence type="predicted"/>
<name>A0ABY6DLH8_9NEIS</name>
<feature type="signal peptide" evidence="1">
    <location>
        <begin position="1"/>
        <end position="23"/>
    </location>
</feature>
<evidence type="ECO:0000313" key="4">
    <source>
        <dbReference type="Proteomes" id="UP001061302"/>
    </source>
</evidence>
<dbReference type="Pfam" id="PF01841">
    <property type="entry name" value="Transglut_core"/>
    <property type="match status" value="1"/>
</dbReference>
<dbReference type="Proteomes" id="UP001061302">
    <property type="component" value="Chromosome"/>
</dbReference>
<gene>
    <name evidence="3" type="ORF">N8I74_18155</name>
</gene>